<evidence type="ECO:0008006" key="3">
    <source>
        <dbReference type="Google" id="ProtNLM"/>
    </source>
</evidence>
<accession>A0A8J7MEQ1</accession>
<dbReference type="RefSeq" id="WP_200311355.1">
    <property type="nucleotide sequence ID" value="NZ_JAENIM010000039.1"/>
</dbReference>
<name>A0A8J7MEQ1_9BACT</name>
<gene>
    <name evidence="1" type="ORF">JIN82_09315</name>
</gene>
<reference evidence="1" key="1">
    <citation type="submission" date="2021-01" db="EMBL/GenBank/DDBJ databases">
        <title>Modified the classification status of verrucomicrobia.</title>
        <authorList>
            <person name="Feng X."/>
        </authorList>
    </citation>
    <scope>NUCLEOTIDE SEQUENCE</scope>
    <source>
        <strain evidence="1">_KCTC 22039</strain>
    </source>
</reference>
<evidence type="ECO:0000313" key="1">
    <source>
        <dbReference type="EMBL" id="MBK1791347.1"/>
    </source>
</evidence>
<keyword evidence="2" id="KW-1185">Reference proteome</keyword>
<protein>
    <recommendedName>
        <fullName evidence="3">Transcriptional regulator, AbiEi antitoxin, Type IV TA system</fullName>
    </recommendedName>
</protein>
<evidence type="ECO:0000313" key="2">
    <source>
        <dbReference type="Proteomes" id="UP000624703"/>
    </source>
</evidence>
<dbReference type="Pfam" id="PF19570">
    <property type="entry name" value="DUF6088"/>
    <property type="match status" value="1"/>
</dbReference>
<dbReference type="InterPro" id="IPR045738">
    <property type="entry name" value="DUF6088"/>
</dbReference>
<proteinExistence type="predicted"/>
<dbReference type="EMBL" id="JAENIM010000039">
    <property type="protein sequence ID" value="MBK1791347.1"/>
    <property type="molecule type" value="Genomic_DNA"/>
</dbReference>
<dbReference type="AlphaFoldDB" id="A0A8J7MEQ1"/>
<comment type="caution">
    <text evidence="1">The sequence shown here is derived from an EMBL/GenBank/DDBJ whole genome shotgun (WGS) entry which is preliminary data.</text>
</comment>
<dbReference type="Proteomes" id="UP000624703">
    <property type="component" value="Unassembled WGS sequence"/>
</dbReference>
<organism evidence="1 2">
    <name type="scientific">Persicirhabdus sediminis</name>
    <dbReference type="NCBI Taxonomy" id="454144"/>
    <lineage>
        <taxon>Bacteria</taxon>
        <taxon>Pseudomonadati</taxon>
        <taxon>Verrucomicrobiota</taxon>
        <taxon>Verrucomicrobiia</taxon>
        <taxon>Verrucomicrobiales</taxon>
        <taxon>Verrucomicrobiaceae</taxon>
        <taxon>Persicirhabdus</taxon>
    </lineage>
</organism>
<sequence>MQSIEKKTSARIYGNHRGWAFSKIDFLDLGSDADIRKALSELAAKGTIRRVLRGVYDYPRISKLLNTEMGPDLDQLARALARRSGWRIQPSENTALNLLGLSSQVPAQSVYLSDGPSKTYEIGNLELTFKKRTLKESVFKHKESELVVQSLKALGQARIDEEIQQKLAAKWSPIMWKKILRDTKTAPGWVSDLILQISKRTES</sequence>